<protein>
    <submittedName>
        <fullName evidence="2">MBL fold metallo-hydrolase</fullName>
    </submittedName>
</protein>
<dbReference type="AlphaFoldDB" id="A0AAW8CK86"/>
<dbReference type="PANTHER" id="PTHR15032">
    <property type="entry name" value="N-ACYL-PHOSPHATIDYLETHANOLAMINE-HYDROLYZING PHOSPHOLIPASE D"/>
    <property type="match status" value="1"/>
</dbReference>
<dbReference type="SUPFAM" id="SSF56281">
    <property type="entry name" value="Metallo-hydrolase/oxidoreductase"/>
    <property type="match status" value="1"/>
</dbReference>
<accession>A0AAW8CK86</accession>
<dbReference type="RefSeq" id="WP_211596920.1">
    <property type="nucleotide sequence ID" value="NZ_JAGRQI010000001.1"/>
</dbReference>
<evidence type="ECO:0000259" key="1">
    <source>
        <dbReference type="Pfam" id="PF12706"/>
    </source>
</evidence>
<name>A0AAW8CK86_9PAST</name>
<reference evidence="2" key="1">
    <citation type="journal article" date="2023" name="Front. Microbiol.">
        <title>Phylogeography and host specificity of Pasteurellaceae pathogenic to sea-farmed fish in the north-east Atlantic.</title>
        <authorList>
            <person name="Gulla S."/>
            <person name="Colquhoun D.J."/>
            <person name="Olsen A.B."/>
            <person name="Spilsberg B."/>
            <person name="Lagesen K."/>
            <person name="Aakesson C.P."/>
            <person name="Strom S."/>
            <person name="Manji F."/>
            <person name="Birkbeck T.H."/>
            <person name="Nilsen H.K."/>
        </authorList>
    </citation>
    <scope>NUCLEOTIDE SEQUENCE</scope>
    <source>
        <strain evidence="2">VIB1234</strain>
    </source>
</reference>
<dbReference type="GO" id="GO:0008270">
    <property type="term" value="F:zinc ion binding"/>
    <property type="evidence" value="ECO:0007669"/>
    <property type="project" value="InterPro"/>
</dbReference>
<sequence length="374" mass="42988">MLKKLLLLIVSLVVIVVLYVNLHPTFGDSPNTESMVKIQQSTHFDGEHFQNLVPTNATSIGKAQSERKIDRVALIMNFIFPPKGKNPEQPLITQKLNLNSLKNGEFVWLGHSSVLFKTNNTTIMTDPVFHNAAPIPFVVEPFKMTNKPTINDLPFIDIVLISHDHYDHLDYQAIKQMKAKVGHFYVPLGVKAHLLRWGIKNEKVTEYDWYEGINFNHIQFVFAPSRHFSGRGIFNHRQTLWGSWAVIAPEIKVYFSGDGGYSPEFTKIGQRFGGFDIAFMEDGAYNESWKDIHMLPEQTAQASIDIQTKVVLPIHWGKFDLATHQWNEPVQRIAKALQKYNNQVLEQDKIKLVTPRIGEVFDLNKLPKLEWWEE</sequence>
<dbReference type="PIRSF" id="PIRSF038896">
    <property type="entry name" value="NAPE-PLD"/>
    <property type="match status" value="1"/>
</dbReference>
<dbReference type="Gene3D" id="3.60.15.10">
    <property type="entry name" value="Ribonuclease Z/Hydroxyacylglutathione hydrolase-like"/>
    <property type="match status" value="1"/>
</dbReference>
<dbReference type="EMBL" id="JASAYJ010000001">
    <property type="protein sequence ID" value="MDP8186257.1"/>
    <property type="molecule type" value="Genomic_DNA"/>
</dbReference>
<dbReference type="Pfam" id="PF12706">
    <property type="entry name" value="Lactamase_B_2"/>
    <property type="match status" value="1"/>
</dbReference>
<dbReference type="PANTHER" id="PTHR15032:SF4">
    <property type="entry name" value="N-ACYL-PHOSPHATIDYLETHANOLAMINE-HYDROLYZING PHOSPHOLIPASE D"/>
    <property type="match status" value="1"/>
</dbReference>
<evidence type="ECO:0000313" key="2">
    <source>
        <dbReference type="EMBL" id="MDP8186257.1"/>
    </source>
</evidence>
<evidence type="ECO:0000313" key="3">
    <source>
        <dbReference type="Proteomes" id="UP001230466"/>
    </source>
</evidence>
<feature type="domain" description="Metallo-beta-lactamase" evidence="1">
    <location>
        <begin position="121"/>
        <end position="316"/>
    </location>
</feature>
<organism evidence="2 3">
    <name type="scientific">Pasteurella atlantica</name>
    <dbReference type="NCBI Taxonomy" id="2827233"/>
    <lineage>
        <taxon>Bacteria</taxon>
        <taxon>Pseudomonadati</taxon>
        <taxon>Pseudomonadota</taxon>
        <taxon>Gammaproteobacteria</taxon>
        <taxon>Pasteurellales</taxon>
        <taxon>Pasteurellaceae</taxon>
        <taxon>Pasteurella</taxon>
    </lineage>
</organism>
<dbReference type="InterPro" id="IPR036866">
    <property type="entry name" value="RibonucZ/Hydroxyglut_hydro"/>
</dbReference>
<proteinExistence type="predicted"/>
<dbReference type="GO" id="GO:0005737">
    <property type="term" value="C:cytoplasm"/>
    <property type="evidence" value="ECO:0007669"/>
    <property type="project" value="TreeGrafter"/>
</dbReference>
<dbReference type="GO" id="GO:0070290">
    <property type="term" value="F:N-acylphosphatidylethanolamine-specific phospholipase D activity"/>
    <property type="evidence" value="ECO:0007669"/>
    <property type="project" value="InterPro"/>
</dbReference>
<gene>
    <name evidence="2" type="ORF">QJU78_00465</name>
</gene>
<dbReference type="InterPro" id="IPR024884">
    <property type="entry name" value="NAPE-PLD"/>
</dbReference>
<comment type="caution">
    <text evidence="2">The sequence shown here is derived from an EMBL/GenBank/DDBJ whole genome shotgun (WGS) entry which is preliminary data.</text>
</comment>
<dbReference type="Proteomes" id="UP001230466">
    <property type="component" value="Unassembled WGS sequence"/>
</dbReference>
<dbReference type="InterPro" id="IPR001279">
    <property type="entry name" value="Metallo-B-lactamas"/>
</dbReference>